<dbReference type="Proteomes" id="UP000325577">
    <property type="component" value="Linkage Group LG13"/>
</dbReference>
<dbReference type="Gene3D" id="1.10.1280.10">
    <property type="entry name" value="Di-copper center containing domain from catechol oxidase"/>
    <property type="match status" value="1"/>
</dbReference>
<protein>
    <recommendedName>
        <fullName evidence="10 11">Tyrosinase copper-binding domain-containing protein</fullName>
    </recommendedName>
</protein>
<evidence type="ECO:0000256" key="8">
    <source>
        <dbReference type="ARBA" id="ARBA00023157"/>
    </source>
</evidence>
<keyword evidence="8" id="KW-1015">Disulfide bond</keyword>
<comment type="subunit">
    <text evidence="3">Monomer.</text>
</comment>
<evidence type="ECO:0000256" key="4">
    <source>
        <dbReference type="ARBA" id="ARBA00022723"/>
    </source>
</evidence>
<keyword evidence="6" id="KW-0560">Oxidoreductase</keyword>
<keyword evidence="4" id="KW-0479">Metal-binding</keyword>
<gene>
    <name evidence="12" type="ORF">F0562_024593</name>
</gene>
<comment type="similarity">
    <text evidence="2">Belongs to the tyrosinase family.</text>
</comment>
<dbReference type="PANTHER" id="PTHR11474">
    <property type="entry name" value="TYROSINASE FAMILY MEMBER"/>
    <property type="match status" value="1"/>
</dbReference>
<evidence type="ECO:0000256" key="5">
    <source>
        <dbReference type="ARBA" id="ARBA00022784"/>
    </source>
</evidence>
<name>A0A5J5BCR2_9ASTE</name>
<evidence type="ECO:0000256" key="6">
    <source>
        <dbReference type="ARBA" id="ARBA00023002"/>
    </source>
</evidence>
<dbReference type="OrthoDB" id="6132182at2759"/>
<organism evidence="12 13">
    <name type="scientific">Nyssa sinensis</name>
    <dbReference type="NCBI Taxonomy" id="561372"/>
    <lineage>
        <taxon>Eukaryota</taxon>
        <taxon>Viridiplantae</taxon>
        <taxon>Streptophyta</taxon>
        <taxon>Embryophyta</taxon>
        <taxon>Tracheophyta</taxon>
        <taxon>Spermatophyta</taxon>
        <taxon>Magnoliopsida</taxon>
        <taxon>eudicotyledons</taxon>
        <taxon>Gunneridae</taxon>
        <taxon>Pentapetalae</taxon>
        <taxon>asterids</taxon>
        <taxon>Cornales</taxon>
        <taxon>Nyssaceae</taxon>
        <taxon>Nyssa</taxon>
    </lineage>
</organism>
<evidence type="ECO:0000256" key="2">
    <source>
        <dbReference type="ARBA" id="ARBA00009928"/>
    </source>
</evidence>
<evidence type="ECO:0000256" key="9">
    <source>
        <dbReference type="SAM" id="MobiDB-lite"/>
    </source>
</evidence>
<dbReference type="PROSITE" id="PS00498">
    <property type="entry name" value="TYROSINASE_2"/>
    <property type="match status" value="1"/>
</dbReference>
<evidence type="ECO:0000259" key="11">
    <source>
        <dbReference type="PROSITE" id="PS00498"/>
    </source>
</evidence>
<dbReference type="EMBL" id="CM018036">
    <property type="protein sequence ID" value="KAA8540488.1"/>
    <property type="molecule type" value="Genomic_DNA"/>
</dbReference>
<keyword evidence="7" id="KW-0186">Copper</keyword>
<dbReference type="Pfam" id="PF12143">
    <property type="entry name" value="PPO1_KFDV"/>
    <property type="match status" value="2"/>
</dbReference>
<dbReference type="InterPro" id="IPR050316">
    <property type="entry name" value="Tyrosinase/Hemocyanin"/>
</dbReference>
<sequence length="791" mass="86952">MASLTHSTCNATTTAYSSSNLTTALSSCPFFTKTSQVSLVRRQSQGFKVSCKATDGDQNPTASSKNGEPSLAKSDRRNVLIGLGGLYGAASLGVDSLAIAAPIQAPDLTKCVPAAEGFSGEPLQCCPPKSGTIIDYKLPAPPTKPRVRPAAHSASKEYIEKFNRAIKLMKELPEDDPRSFMQQADVHCAYCNGAYEQVGFPDLDIQVHNSWLFFPFHRWYLYFYERILADLINDPTFALPFWNWDGAPAGMQLPPIFADTTAAIYDPLRDAAHQPPKVMDLNYGLSDDTSTDTTADDEQLATNLKIMYRQMVSNAKNPSKFFGSAYRAGDAAEPGAGSIEHIPHTPVHIWTGDPNQTNNENMGNFYSAGRDPAFYSHHANVDRMWTVWKTLGKKNQDLTDADWLDSSFLFYDEKKQLVRVKVRDCLDNKKMGYVYQDVPIPWLKSRAKPRVSKEQKKLSKAGVAQAAEAPANAVFPITLDKVVKVTVPRPKKKRSQKEKEDEDETLIIEGIELDKSQFAKFDVYINDERDKPTGPGNSEFAGSFTNLAHKHKMDGMSLKTSLRLGITDLLEDLGAEDDDSVKTSQVSLVPKQSHGFKVSCKTIDRDHQNPTAKSDRRTVLIGLGGLYGAASLGLQTLPKEHSKLKMAGVAQAAEASAAAVFPITLDKIVKVTVPRPKKSRSQKEKEDEDETLVIEGIDLDKDKFVKFDVYVNDEGDAPTGPGDSEFAGSFTSLPHSNRKQGTKMKTSLRLGITDLLEDLGAEDDDSVLVSLVPVSKFTVVTIGGMKIEFDS</sequence>
<keyword evidence="5" id="KW-0883">Thioether bond</keyword>
<dbReference type="Pfam" id="PF00264">
    <property type="entry name" value="Tyrosinase"/>
    <property type="match status" value="1"/>
</dbReference>
<dbReference type="PANTHER" id="PTHR11474:SF95">
    <property type="entry name" value="POLYPHENOL OXIDASE, CHLOROPLASTIC-LIKE"/>
    <property type="match status" value="1"/>
</dbReference>
<feature type="domain" description="Tyrosinase copper-binding" evidence="11">
    <location>
        <begin position="371"/>
        <end position="382"/>
    </location>
</feature>
<keyword evidence="13" id="KW-1185">Reference proteome</keyword>
<dbReference type="GO" id="GO:0004097">
    <property type="term" value="F:catechol oxidase activity"/>
    <property type="evidence" value="ECO:0007669"/>
    <property type="project" value="InterPro"/>
</dbReference>
<evidence type="ECO:0000313" key="12">
    <source>
        <dbReference type="EMBL" id="KAA8540488.1"/>
    </source>
</evidence>
<evidence type="ECO:0000313" key="13">
    <source>
        <dbReference type="Proteomes" id="UP000325577"/>
    </source>
</evidence>
<dbReference type="SUPFAM" id="SSF48056">
    <property type="entry name" value="Di-copper centre-containing domain"/>
    <property type="match status" value="1"/>
</dbReference>
<evidence type="ECO:0000256" key="1">
    <source>
        <dbReference type="ARBA" id="ARBA00001973"/>
    </source>
</evidence>
<evidence type="ECO:0000259" key="10">
    <source>
        <dbReference type="PROSITE" id="PS00497"/>
    </source>
</evidence>
<feature type="compositionally biased region" description="Polar residues" evidence="9">
    <location>
        <begin position="56"/>
        <end position="67"/>
    </location>
</feature>
<reference evidence="12 13" key="1">
    <citation type="submission" date="2019-09" db="EMBL/GenBank/DDBJ databases">
        <title>A chromosome-level genome assembly of the Chinese tupelo Nyssa sinensis.</title>
        <authorList>
            <person name="Yang X."/>
            <person name="Kang M."/>
            <person name="Yang Y."/>
            <person name="Xiong H."/>
            <person name="Wang M."/>
            <person name="Zhang Z."/>
            <person name="Wang Z."/>
            <person name="Wu H."/>
            <person name="Ma T."/>
            <person name="Liu J."/>
            <person name="Xi Z."/>
        </authorList>
    </citation>
    <scope>NUCLEOTIDE SEQUENCE [LARGE SCALE GENOMIC DNA]</scope>
    <source>
        <strain evidence="12">J267</strain>
        <tissue evidence="12">Leaf</tissue>
    </source>
</reference>
<dbReference type="AlphaFoldDB" id="A0A5J5BCR2"/>
<evidence type="ECO:0000256" key="7">
    <source>
        <dbReference type="ARBA" id="ARBA00023008"/>
    </source>
</evidence>
<feature type="domain" description="Tyrosinase copper-binding" evidence="10">
    <location>
        <begin position="208"/>
        <end position="225"/>
    </location>
</feature>
<feature type="region of interest" description="Disordered" evidence="9">
    <location>
        <begin position="51"/>
        <end position="71"/>
    </location>
</feature>
<dbReference type="InterPro" id="IPR002227">
    <property type="entry name" value="Tyrosinase_Cu-bd"/>
</dbReference>
<dbReference type="InterPro" id="IPR022740">
    <property type="entry name" value="Polyphenol_oxidase_C"/>
</dbReference>
<evidence type="ECO:0000256" key="3">
    <source>
        <dbReference type="ARBA" id="ARBA00011245"/>
    </source>
</evidence>
<dbReference type="PROSITE" id="PS00497">
    <property type="entry name" value="TYROSINASE_1"/>
    <property type="match status" value="1"/>
</dbReference>
<dbReference type="InterPro" id="IPR008922">
    <property type="entry name" value="Di-copper_centre_dom_sf"/>
</dbReference>
<feature type="region of interest" description="Disordered" evidence="9">
    <location>
        <begin position="717"/>
        <end position="742"/>
    </location>
</feature>
<accession>A0A5J5BCR2</accession>
<dbReference type="Pfam" id="PF12142">
    <property type="entry name" value="PPO1_DWL"/>
    <property type="match status" value="1"/>
</dbReference>
<dbReference type="GO" id="GO:0005507">
    <property type="term" value="F:copper ion binding"/>
    <property type="evidence" value="ECO:0007669"/>
    <property type="project" value="UniProtKB-ARBA"/>
</dbReference>
<proteinExistence type="inferred from homology"/>
<dbReference type="InterPro" id="IPR022739">
    <property type="entry name" value="Polyphenol_oxidase_cen"/>
</dbReference>
<comment type="cofactor">
    <cofactor evidence="1">
        <name>Cu(2+)</name>
        <dbReference type="ChEBI" id="CHEBI:29036"/>
    </cofactor>
</comment>
<dbReference type="FunFam" id="1.10.1280.10:FF:000007">
    <property type="entry name" value="Polyphenol oxidase, chloroplastic"/>
    <property type="match status" value="1"/>
</dbReference>
<dbReference type="PRINTS" id="PR00092">
    <property type="entry name" value="TYROSINASE"/>
</dbReference>